<dbReference type="InterPro" id="IPR049453">
    <property type="entry name" value="Memb_transporter_dom"/>
</dbReference>
<evidence type="ECO:0000313" key="10">
    <source>
        <dbReference type="Proteomes" id="UP000184533"/>
    </source>
</evidence>
<evidence type="ECO:0000256" key="1">
    <source>
        <dbReference type="ARBA" id="ARBA00004141"/>
    </source>
</evidence>
<dbReference type="RefSeq" id="WP_046134355.1">
    <property type="nucleotide sequence ID" value="NZ_FQVC01000001.1"/>
</dbReference>
<evidence type="ECO:0000313" key="9">
    <source>
        <dbReference type="Proteomes" id="UP000033608"/>
    </source>
</evidence>
<evidence type="ECO:0000259" key="6">
    <source>
        <dbReference type="Pfam" id="PF13515"/>
    </source>
</evidence>
<evidence type="ECO:0000256" key="4">
    <source>
        <dbReference type="ARBA" id="ARBA00023136"/>
    </source>
</evidence>
<feature type="transmembrane region" description="Helical" evidence="5">
    <location>
        <begin position="234"/>
        <end position="267"/>
    </location>
</feature>
<evidence type="ECO:0000313" key="8">
    <source>
        <dbReference type="EMBL" id="SHE33401.1"/>
    </source>
</evidence>
<dbReference type="Proteomes" id="UP000033608">
    <property type="component" value="Unassembled WGS sequence"/>
</dbReference>
<evidence type="ECO:0000313" key="7">
    <source>
        <dbReference type="EMBL" id="KKB85803.1"/>
    </source>
</evidence>
<dbReference type="AlphaFoldDB" id="A0A0F5LTY4"/>
<sequence length="342" mass="36412">MEELTRVDPNEDPYLALRTALAVALCVILAEPLGVTQPMMPIVFAMSMMSNQRGALNAKIFAGPLMLPIMAFVFSWIAAATVSEPSLFILVNVVLAAGGIALMLFKGSRGGIILTVFPAMMSMSALYSDQALVAIRDSMASGGVILGVAMVALNILLPPQTSRIHVEKIDPFTGANPRAELLIRLAVYVPVMLATFATGDMNLLIVPIMLAFVCAEPDRGGRMEQLVDRGGGTIIGALVAIGAMAIYHVVPQFPVLAALITLITFVLIDKMTTGRARPLFYQYICSVALVMLVSATFGARDAFEVVVQRVVLTSGAMVGAIALLSLLEMIFIPNRNVSQQAA</sequence>
<evidence type="ECO:0000256" key="3">
    <source>
        <dbReference type="ARBA" id="ARBA00022989"/>
    </source>
</evidence>
<evidence type="ECO:0000256" key="5">
    <source>
        <dbReference type="SAM" id="Phobius"/>
    </source>
</evidence>
<feature type="domain" description="Integral membrane bound transporter" evidence="6">
    <location>
        <begin position="194"/>
        <end position="321"/>
    </location>
</feature>
<feature type="transmembrane region" description="Helical" evidence="5">
    <location>
        <begin position="185"/>
        <end position="214"/>
    </location>
</feature>
<feature type="transmembrane region" description="Helical" evidence="5">
    <location>
        <begin position="311"/>
        <end position="332"/>
    </location>
</feature>
<dbReference type="STRING" id="1121477.SAMN02745223_00093"/>
<feature type="transmembrane region" description="Helical" evidence="5">
    <location>
        <begin position="111"/>
        <end position="127"/>
    </location>
</feature>
<feature type="transmembrane region" description="Helical" evidence="5">
    <location>
        <begin position="139"/>
        <end position="157"/>
    </location>
</feature>
<keyword evidence="3 5" id="KW-1133">Transmembrane helix</keyword>
<dbReference type="PATRIC" id="fig|1121477.3.peg.2245"/>
<dbReference type="EMBL" id="FQVC01000001">
    <property type="protein sequence ID" value="SHE33401.1"/>
    <property type="molecule type" value="Genomic_DNA"/>
</dbReference>
<dbReference type="OrthoDB" id="7942634at2"/>
<feature type="transmembrane region" description="Helical" evidence="5">
    <location>
        <begin position="279"/>
        <end position="299"/>
    </location>
</feature>
<name>A0A0F5LTY4_9HYPH</name>
<feature type="transmembrane region" description="Helical" evidence="5">
    <location>
        <begin position="15"/>
        <end position="35"/>
    </location>
</feature>
<gene>
    <name evidence="8" type="ORF">SAMN02745223_00093</name>
    <name evidence="7" type="ORF">VW29_05795</name>
</gene>
<dbReference type="Proteomes" id="UP000184533">
    <property type="component" value="Unassembled WGS sequence"/>
</dbReference>
<keyword evidence="2 5" id="KW-0812">Transmembrane</keyword>
<proteinExistence type="predicted"/>
<protein>
    <submittedName>
        <fullName evidence="8">Fusaric acid resistance protein-like</fullName>
    </submittedName>
</protein>
<comment type="subcellular location">
    <subcellularLocation>
        <location evidence="1">Membrane</location>
        <topology evidence="1">Multi-pass membrane protein</topology>
    </subcellularLocation>
</comment>
<reference evidence="8 10" key="2">
    <citation type="submission" date="2016-11" db="EMBL/GenBank/DDBJ databases">
        <authorList>
            <person name="Jaros S."/>
            <person name="Januszkiewicz K."/>
            <person name="Wedrychowicz H."/>
        </authorList>
    </citation>
    <scope>NUCLEOTIDE SEQUENCE [LARGE SCALE GENOMIC DNA]</scope>
    <source>
        <strain evidence="8 10">DSM 17137</strain>
    </source>
</reference>
<organism evidence="7 9">
    <name type="scientific">Devosia limi DSM 17137</name>
    <dbReference type="NCBI Taxonomy" id="1121477"/>
    <lineage>
        <taxon>Bacteria</taxon>
        <taxon>Pseudomonadati</taxon>
        <taxon>Pseudomonadota</taxon>
        <taxon>Alphaproteobacteria</taxon>
        <taxon>Hyphomicrobiales</taxon>
        <taxon>Devosiaceae</taxon>
        <taxon>Devosia</taxon>
    </lineage>
</organism>
<feature type="transmembrane region" description="Helical" evidence="5">
    <location>
        <begin position="85"/>
        <end position="104"/>
    </location>
</feature>
<keyword evidence="9" id="KW-1185">Reference proteome</keyword>
<keyword evidence="4 5" id="KW-0472">Membrane</keyword>
<feature type="transmembrane region" description="Helical" evidence="5">
    <location>
        <begin position="56"/>
        <end position="79"/>
    </location>
</feature>
<dbReference type="Pfam" id="PF13515">
    <property type="entry name" value="FUSC_2"/>
    <property type="match status" value="1"/>
</dbReference>
<dbReference type="GO" id="GO:0016020">
    <property type="term" value="C:membrane"/>
    <property type="evidence" value="ECO:0007669"/>
    <property type="project" value="UniProtKB-SubCell"/>
</dbReference>
<dbReference type="EMBL" id="LAJF01000045">
    <property type="protein sequence ID" value="KKB85803.1"/>
    <property type="molecule type" value="Genomic_DNA"/>
</dbReference>
<reference evidence="7 9" key="1">
    <citation type="submission" date="2015-03" db="EMBL/GenBank/DDBJ databases">
        <authorList>
            <person name="Hassan Y.I."/>
            <person name="Lepp D."/>
            <person name="Zhou T."/>
        </authorList>
    </citation>
    <scope>NUCLEOTIDE SEQUENCE [LARGE SCALE GENOMIC DNA]</scope>
    <source>
        <strain evidence="7 9">DSM 17137</strain>
    </source>
</reference>
<evidence type="ECO:0000256" key="2">
    <source>
        <dbReference type="ARBA" id="ARBA00022692"/>
    </source>
</evidence>
<accession>A0A0F5LTY4</accession>